<gene>
    <name evidence="1" type="ORF">Q4527_00860</name>
</gene>
<reference evidence="1" key="1">
    <citation type="submission" date="2023-07" db="EMBL/GenBank/DDBJ databases">
        <title>Genome content predicts the carbon catabolic preferences of heterotrophic bacteria.</title>
        <authorList>
            <person name="Gralka M."/>
        </authorList>
    </citation>
    <scope>NUCLEOTIDE SEQUENCE</scope>
    <source>
        <strain evidence="1">F2M12</strain>
    </source>
</reference>
<evidence type="ECO:0000313" key="2">
    <source>
        <dbReference type="Proteomes" id="UP001170717"/>
    </source>
</evidence>
<accession>A0AAW7YZ26</accession>
<organism evidence="1 2">
    <name type="scientific">Alteromonas stellipolaris</name>
    <dbReference type="NCBI Taxonomy" id="233316"/>
    <lineage>
        <taxon>Bacteria</taxon>
        <taxon>Pseudomonadati</taxon>
        <taxon>Pseudomonadota</taxon>
        <taxon>Gammaproteobacteria</taxon>
        <taxon>Alteromonadales</taxon>
        <taxon>Alteromonadaceae</taxon>
        <taxon>Alteromonas/Salinimonas group</taxon>
        <taxon>Alteromonas</taxon>
    </lineage>
</organism>
<name>A0AAW7YZ26_9ALTE</name>
<dbReference type="Proteomes" id="UP001170717">
    <property type="component" value="Unassembled WGS sequence"/>
</dbReference>
<comment type="caution">
    <text evidence="1">The sequence shown here is derived from an EMBL/GenBank/DDBJ whole genome shotgun (WGS) entry which is preliminary data.</text>
</comment>
<sequence>MGLFTNIRRALTASKFQRKDLKIIEAIPGERFATIVFDFKDKGWELTDARGELDVSRDSWQGKLRKGTSTLTCTWSKDDQGEIVGLTRIVEGIAKDYNLKVQSTPSR</sequence>
<proteinExistence type="predicted"/>
<dbReference type="RefSeq" id="WP_303537798.1">
    <property type="nucleotide sequence ID" value="NZ_JAUOQI010000001.1"/>
</dbReference>
<evidence type="ECO:0000313" key="1">
    <source>
        <dbReference type="EMBL" id="MDO6575921.1"/>
    </source>
</evidence>
<dbReference type="AlphaFoldDB" id="A0AAW7YZ26"/>
<protein>
    <submittedName>
        <fullName evidence="1">Uncharacterized protein</fullName>
    </submittedName>
</protein>
<dbReference type="EMBL" id="JAUOQI010000001">
    <property type="protein sequence ID" value="MDO6575921.1"/>
    <property type="molecule type" value="Genomic_DNA"/>
</dbReference>